<evidence type="ECO:0000259" key="2">
    <source>
        <dbReference type="PROSITE" id="PS51186"/>
    </source>
</evidence>
<evidence type="ECO:0000256" key="1">
    <source>
        <dbReference type="ARBA" id="ARBA00006845"/>
    </source>
</evidence>
<gene>
    <name evidence="3" type="ORF">GCM10022267_50420</name>
</gene>
<organism evidence="3 4">
    <name type="scientific">Lentzea roselyniae</name>
    <dbReference type="NCBI Taxonomy" id="531940"/>
    <lineage>
        <taxon>Bacteria</taxon>
        <taxon>Bacillati</taxon>
        <taxon>Actinomycetota</taxon>
        <taxon>Actinomycetes</taxon>
        <taxon>Pseudonocardiales</taxon>
        <taxon>Pseudonocardiaceae</taxon>
        <taxon>Lentzea</taxon>
    </lineage>
</organism>
<sequence>MFRYEVVHWYEDDHDEIVEVLARAVDTDGLFARPRPGDRERVVLRGCPPSFAGLTGNCMLEIGTDDEWQWWSLEDLVVHGTVPDGDLIDVVASAEVRLVDDGPGLGPCCNLLSTAGARVGGCRGVDGFPRQWEGLGWPPVALIGVDQPERIRPLDRRKHSWAGGERLHALDRRGHVMAKVPIELDVVSVTPSALGDGLFDVVLDQSDSEERPDPSARAVWDLWREGVPAEPNLWAPFDTAGRRAWSRLTLQRLEKSAADQVGGVYHLDGRHVTDEPGLHLAMSEALLGPGHYFGWGYDAFADCLCGGFGVRPPFTLVWNDAQVAHGAIRDHFLLVLELMRRSGITVELKSPSTLDGVTELDRRLAFGALVTSWVAGYTKAADLSAEPFADSWIVRGDQQDRQVERVVTDEADTDWHVGKMWKGDWITVPTTAPDEMTARLMDADLEMRPRETFMRRSLTDHPAPEPPAGYTIEVSREDVVIDVRLLFEGTEAASGRMAVVDSDAVPHRVFTTPAHRRQGLGSVVMGVLAREAAAAGAVDGLLFATADGLPLYRKLGWEIVSDVVIASNTKGKHDR</sequence>
<dbReference type="Proteomes" id="UP001500711">
    <property type="component" value="Unassembled WGS sequence"/>
</dbReference>
<dbReference type="PROSITE" id="PS51186">
    <property type="entry name" value="GNAT"/>
    <property type="match status" value="1"/>
</dbReference>
<dbReference type="InterPro" id="IPR016181">
    <property type="entry name" value="Acyl_CoA_acyltransferase"/>
</dbReference>
<comment type="similarity">
    <text evidence="1">Belongs to the barstar family.</text>
</comment>
<dbReference type="Gene3D" id="3.30.370.10">
    <property type="entry name" value="Barstar-like"/>
    <property type="match status" value="1"/>
</dbReference>
<dbReference type="RefSeq" id="WP_346132340.1">
    <property type="nucleotide sequence ID" value="NZ_BAABBE010000014.1"/>
</dbReference>
<accession>A0ABP7BE97</accession>
<comment type="caution">
    <text evidence="3">The sequence shown here is derived from an EMBL/GenBank/DDBJ whole genome shotgun (WGS) entry which is preliminary data.</text>
</comment>
<dbReference type="InterPro" id="IPR035905">
    <property type="entry name" value="Barstar-like_sf"/>
</dbReference>
<name>A0ABP7BE97_9PSEU</name>
<evidence type="ECO:0000313" key="3">
    <source>
        <dbReference type="EMBL" id="GAA3658134.1"/>
    </source>
</evidence>
<dbReference type="InterPro" id="IPR000468">
    <property type="entry name" value="Barstar"/>
</dbReference>
<proteinExistence type="inferred from homology"/>
<protein>
    <recommendedName>
        <fullName evidence="2">N-acetyltransferase domain-containing protein</fullName>
    </recommendedName>
</protein>
<dbReference type="EMBL" id="BAABBE010000014">
    <property type="protein sequence ID" value="GAA3658134.1"/>
    <property type="molecule type" value="Genomic_DNA"/>
</dbReference>
<feature type="domain" description="N-acetyltransferase" evidence="2">
    <location>
        <begin position="426"/>
        <end position="575"/>
    </location>
</feature>
<evidence type="ECO:0000313" key="4">
    <source>
        <dbReference type="Proteomes" id="UP001500711"/>
    </source>
</evidence>
<keyword evidence="4" id="KW-1185">Reference proteome</keyword>
<dbReference type="Pfam" id="PF01337">
    <property type="entry name" value="Barstar"/>
    <property type="match status" value="1"/>
</dbReference>
<dbReference type="Gene3D" id="3.40.630.30">
    <property type="match status" value="1"/>
</dbReference>
<dbReference type="SUPFAM" id="SSF52038">
    <property type="entry name" value="Barstar-related"/>
    <property type="match status" value="1"/>
</dbReference>
<reference evidence="4" key="1">
    <citation type="journal article" date="2019" name="Int. J. Syst. Evol. Microbiol.">
        <title>The Global Catalogue of Microorganisms (GCM) 10K type strain sequencing project: providing services to taxonomists for standard genome sequencing and annotation.</title>
        <authorList>
            <consortium name="The Broad Institute Genomics Platform"/>
            <consortium name="The Broad Institute Genome Sequencing Center for Infectious Disease"/>
            <person name="Wu L."/>
            <person name="Ma J."/>
        </authorList>
    </citation>
    <scope>NUCLEOTIDE SEQUENCE [LARGE SCALE GENOMIC DNA]</scope>
    <source>
        <strain evidence="4">JCM 17494</strain>
    </source>
</reference>
<dbReference type="SUPFAM" id="SSF55729">
    <property type="entry name" value="Acyl-CoA N-acyltransferases (Nat)"/>
    <property type="match status" value="2"/>
</dbReference>
<dbReference type="InterPro" id="IPR000182">
    <property type="entry name" value="GNAT_dom"/>
</dbReference>